<dbReference type="CDD" id="cd02037">
    <property type="entry name" value="Mrp_NBP35"/>
    <property type="match status" value="1"/>
</dbReference>
<keyword evidence="9" id="KW-1185">Reference proteome</keyword>
<proteinExistence type="inferred from homology"/>
<dbReference type="EMBL" id="JBAHYK010000036">
    <property type="protein sequence ID" value="KAL0580202.1"/>
    <property type="molecule type" value="Genomic_DNA"/>
</dbReference>
<evidence type="ECO:0000256" key="5">
    <source>
        <dbReference type="ARBA" id="ARBA00023014"/>
    </source>
</evidence>
<evidence type="ECO:0000313" key="9">
    <source>
        <dbReference type="Proteomes" id="UP001465976"/>
    </source>
</evidence>
<dbReference type="InterPro" id="IPR019591">
    <property type="entry name" value="Mrp/NBP35_ATP-bd"/>
</dbReference>
<protein>
    <recommendedName>
        <fullName evidence="10">P-loop containing nucleoside triphosphate hydrolase protein</fullName>
    </recommendedName>
</protein>
<evidence type="ECO:0000256" key="7">
    <source>
        <dbReference type="SAM" id="MobiDB-lite"/>
    </source>
</evidence>
<gene>
    <name evidence="8" type="ORF">V5O48_001795</name>
</gene>
<evidence type="ECO:0000256" key="1">
    <source>
        <dbReference type="ARBA" id="ARBA00022723"/>
    </source>
</evidence>
<name>A0ABR3FY46_9AGAR</name>
<evidence type="ECO:0008006" key="10">
    <source>
        <dbReference type="Google" id="ProtNLM"/>
    </source>
</evidence>
<dbReference type="Gene3D" id="3.40.50.300">
    <property type="entry name" value="P-loop containing nucleotide triphosphate hydrolases"/>
    <property type="match status" value="1"/>
</dbReference>
<dbReference type="SUPFAM" id="SSF52540">
    <property type="entry name" value="P-loop containing nucleoside triphosphate hydrolases"/>
    <property type="match status" value="1"/>
</dbReference>
<comment type="similarity">
    <text evidence="6">Belongs to the Mrp/NBP35 ATP-binding proteins family.</text>
</comment>
<keyword evidence="1" id="KW-0479">Metal-binding</keyword>
<keyword evidence="2" id="KW-0547">Nucleotide-binding</keyword>
<organism evidence="8 9">
    <name type="scientific">Marasmius crinis-equi</name>
    <dbReference type="NCBI Taxonomy" id="585013"/>
    <lineage>
        <taxon>Eukaryota</taxon>
        <taxon>Fungi</taxon>
        <taxon>Dikarya</taxon>
        <taxon>Basidiomycota</taxon>
        <taxon>Agaricomycotina</taxon>
        <taxon>Agaricomycetes</taxon>
        <taxon>Agaricomycetidae</taxon>
        <taxon>Agaricales</taxon>
        <taxon>Marasmiineae</taxon>
        <taxon>Marasmiaceae</taxon>
        <taxon>Marasmius</taxon>
    </lineage>
</organism>
<reference evidence="8 9" key="1">
    <citation type="submission" date="2024-02" db="EMBL/GenBank/DDBJ databases">
        <title>A draft genome for the cacao thread blight pathogen Marasmius crinis-equi.</title>
        <authorList>
            <person name="Cohen S.P."/>
            <person name="Baruah I.K."/>
            <person name="Amoako-Attah I."/>
            <person name="Bukari Y."/>
            <person name="Meinhardt L.W."/>
            <person name="Bailey B.A."/>
        </authorList>
    </citation>
    <scope>NUCLEOTIDE SEQUENCE [LARGE SCALE GENOMIC DNA]</scope>
    <source>
        <strain evidence="8 9">GH-76</strain>
    </source>
</reference>
<evidence type="ECO:0000256" key="4">
    <source>
        <dbReference type="ARBA" id="ARBA00023004"/>
    </source>
</evidence>
<sequence length="335" mass="35925">MFRRLLSTTTRVAHDNPLGLPKNTARPPPQIPRRSGGIEPQRSIPNVRHVLLVSSCKGGVGKSTIAANIATALSMLRLRVGLLDLDIFGPSVPTLMGLKNATEPDLSPSGALLPVTNHAIPTMSMAYLLPPSSPTSSQEDTPVVWRGLIVQKAVQQLLFQVDWSFSGKYPPLDVLVVDLPPGTGDIPLSVGQLVKIDGTVLVSTPQDVSLSDTRRGISMFRKLNIPLTGIVLNNAYYLCPTCTNPTPQYIFGSPNSFHTTAQALSLPVLAELPLIPGVSASGDRGVPYVLGAIPSTDGEGGPQWLGRMKDVARHTWEAVQVKRKAREEAEAQMRG</sequence>
<dbReference type="Proteomes" id="UP001465976">
    <property type="component" value="Unassembled WGS sequence"/>
</dbReference>
<dbReference type="PANTHER" id="PTHR42961">
    <property type="entry name" value="IRON-SULFUR PROTEIN NUBPL"/>
    <property type="match status" value="1"/>
</dbReference>
<feature type="region of interest" description="Disordered" evidence="7">
    <location>
        <begin position="1"/>
        <end position="41"/>
    </location>
</feature>
<dbReference type="InterPro" id="IPR027417">
    <property type="entry name" value="P-loop_NTPase"/>
</dbReference>
<evidence type="ECO:0000313" key="8">
    <source>
        <dbReference type="EMBL" id="KAL0580202.1"/>
    </source>
</evidence>
<dbReference type="Pfam" id="PF10609">
    <property type="entry name" value="ParA"/>
    <property type="match status" value="1"/>
</dbReference>
<evidence type="ECO:0000256" key="6">
    <source>
        <dbReference type="ARBA" id="ARBA00024036"/>
    </source>
</evidence>
<dbReference type="InterPro" id="IPR033756">
    <property type="entry name" value="YlxH/NBP35"/>
</dbReference>
<comment type="caution">
    <text evidence="8">The sequence shown here is derived from an EMBL/GenBank/DDBJ whole genome shotgun (WGS) entry which is preliminary data.</text>
</comment>
<keyword evidence="3" id="KW-0067">ATP-binding</keyword>
<dbReference type="PANTHER" id="PTHR42961:SF2">
    <property type="entry name" value="IRON-SULFUR PROTEIN NUBPL"/>
    <property type="match status" value="1"/>
</dbReference>
<keyword evidence="5" id="KW-0411">Iron-sulfur</keyword>
<accession>A0ABR3FY46</accession>
<dbReference type="HAMAP" id="MF_02040">
    <property type="entry name" value="Mrp_NBP35"/>
    <property type="match status" value="1"/>
</dbReference>
<feature type="compositionally biased region" description="Polar residues" evidence="7">
    <location>
        <begin position="1"/>
        <end position="11"/>
    </location>
</feature>
<evidence type="ECO:0000256" key="2">
    <source>
        <dbReference type="ARBA" id="ARBA00022741"/>
    </source>
</evidence>
<evidence type="ECO:0000256" key="3">
    <source>
        <dbReference type="ARBA" id="ARBA00022840"/>
    </source>
</evidence>
<keyword evidence="4" id="KW-0408">Iron</keyword>
<dbReference type="InterPro" id="IPR044304">
    <property type="entry name" value="NUBPL-like"/>
</dbReference>